<dbReference type="Proteomes" id="UP001576784">
    <property type="component" value="Unassembled WGS sequence"/>
</dbReference>
<reference evidence="1 2" key="1">
    <citation type="submission" date="2024-09" db="EMBL/GenBank/DDBJ databases">
        <title>Floridaenema gen nov. (Aerosakkonemataceae, Aerosakkonematales ord. nov., Cyanobacteria) from benthic tropical and subtropical fresh waters, with the description of four new species.</title>
        <authorList>
            <person name="Moretto J.A."/>
            <person name="Berthold D.E."/>
            <person name="Lefler F.W."/>
            <person name="Huang I.-S."/>
            <person name="Laughinghouse H. IV."/>
        </authorList>
    </citation>
    <scope>NUCLEOTIDE SEQUENCE [LARGE SCALE GENOMIC DNA]</scope>
    <source>
        <strain evidence="1 2">BLCC-F50</strain>
    </source>
</reference>
<name>A0ABV4XUR6_9CYAN</name>
<accession>A0ABV4XUR6</accession>
<gene>
    <name evidence="1" type="ORF">ACE1CI_21110</name>
</gene>
<keyword evidence="2" id="KW-1185">Reference proteome</keyword>
<dbReference type="Gene3D" id="3.40.50.1820">
    <property type="entry name" value="alpha/beta hydrolase"/>
    <property type="match status" value="1"/>
</dbReference>
<dbReference type="SUPFAM" id="SSF53474">
    <property type="entry name" value="alpha/beta-Hydrolases"/>
    <property type="match status" value="1"/>
</dbReference>
<dbReference type="InterPro" id="IPR029058">
    <property type="entry name" value="AB_hydrolase_fold"/>
</dbReference>
<sequence length="66" mass="7601">MFACIFAEDLPGDVPVVILVQRLVLASRYMIPTSELLASKYRVYVPDFPGYGDRRKKLLSFYPMEN</sequence>
<organism evidence="1 2">
    <name type="scientific">Floridaenema flaviceps BLCC-F50</name>
    <dbReference type="NCBI Taxonomy" id="3153642"/>
    <lineage>
        <taxon>Bacteria</taxon>
        <taxon>Bacillati</taxon>
        <taxon>Cyanobacteriota</taxon>
        <taxon>Cyanophyceae</taxon>
        <taxon>Oscillatoriophycideae</taxon>
        <taxon>Aerosakkonematales</taxon>
        <taxon>Aerosakkonemataceae</taxon>
        <taxon>Floridanema</taxon>
        <taxon>Floridanema flaviceps</taxon>
    </lineage>
</organism>
<protein>
    <submittedName>
        <fullName evidence="1">Uncharacterized protein</fullName>
    </submittedName>
</protein>
<evidence type="ECO:0000313" key="2">
    <source>
        <dbReference type="Proteomes" id="UP001576784"/>
    </source>
</evidence>
<proteinExistence type="predicted"/>
<evidence type="ECO:0000313" key="1">
    <source>
        <dbReference type="EMBL" id="MFB2895411.1"/>
    </source>
</evidence>
<dbReference type="EMBL" id="JBHFNR010000156">
    <property type="protein sequence ID" value="MFB2895411.1"/>
    <property type="molecule type" value="Genomic_DNA"/>
</dbReference>
<dbReference type="RefSeq" id="WP_413265048.1">
    <property type="nucleotide sequence ID" value="NZ_JBHFNR010000156.1"/>
</dbReference>
<comment type="caution">
    <text evidence="1">The sequence shown here is derived from an EMBL/GenBank/DDBJ whole genome shotgun (WGS) entry which is preliminary data.</text>
</comment>